<keyword evidence="5" id="KW-1185">Reference proteome</keyword>
<organism evidence="4 5">
    <name type="scientific">Thalassospira indica</name>
    <dbReference type="NCBI Taxonomy" id="1891279"/>
    <lineage>
        <taxon>Bacteria</taxon>
        <taxon>Pseudomonadati</taxon>
        <taxon>Pseudomonadota</taxon>
        <taxon>Alphaproteobacteria</taxon>
        <taxon>Rhodospirillales</taxon>
        <taxon>Thalassospiraceae</taxon>
        <taxon>Thalassospira</taxon>
    </lineage>
</organism>
<evidence type="ECO:0000259" key="3">
    <source>
        <dbReference type="Pfam" id="PF03724"/>
    </source>
</evidence>
<dbReference type="Gene3D" id="2.40.128.270">
    <property type="match status" value="1"/>
</dbReference>
<evidence type="ECO:0000256" key="1">
    <source>
        <dbReference type="SAM" id="MobiDB-lite"/>
    </source>
</evidence>
<keyword evidence="2" id="KW-0732">Signal</keyword>
<dbReference type="InterPro" id="IPR038670">
    <property type="entry name" value="HslJ-like_sf"/>
</dbReference>
<name>A0ABM6Y345_9PROT</name>
<dbReference type="EMBL" id="CP031555">
    <property type="protein sequence ID" value="AXO16368.1"/>
    <property type="molecule type" value="Genomic_DNA"/>
</dbReference>
<gene>
    <name evidence="4" type="ORF">DY252_20600</name>
</gene>
<proteinExistence type="predicted"/>
<dbReference type="PANTHER" id="PTHR35535">
    <property type="entry name" value="HEAT SHOCK PROTEIN HSLJ"/>
    <property type="match status" value="1"/>
</dbReference>
<dbReference type="Pfam" id="PF03724">
    <property type="entry name" value="META"/>
    <property type="match status" value="1"/>
</dbReference>
<feature type="chain" id="PRO_5047394982" evidence="2">
    <location>
        <begin position="49"/>
        <end position="179"/>
    </location>
</feature>
<dbReference type="InterPro" id="IPR053147">
    <property type="entry name" value="Hsp_HslJ-like"/>
</dbReference>
<reference evidence="4 5" key="1">
    <citation type="submission" date="2018-08" db="EMBL/GenBank/DDBJ databases">
        <title>Complete genome sequence of type strain Thalassospira indica MCCC 1A01103T, isolated from isolated from deep seawater of the Indian Ocean.</title>
        <authorList>
            <person name="Liu Y."/>
        </authorList>
    </citation>
    <scope>NUCLEOTIDE SEQUENCE [LARGE SCALE GENOMIC DNA]</scope>
    <source>
        <strain evidence="4 5">PB8BT</strain>
    </source>
</reference>
<feature type="region of interest" description="Disordered" evidence="1">
    <location>
        <begin position="1"/>
        <end position="29"/>
    </location>
</feature>
<feature type="signal peptide" evidence="2">
    <location>
        <begin position="1"/>
        <end position="48"/>
    </location>
</feature>
<evidence type="ECO:0000256" key="2">
    <source>
        <dbReference type="SAM" id="SignalP"/>
    </source>
</evidence>
<dbReference type="InterPro" id="IPR005184">
    <property type="entry name" value="DUF306_Meta_HslJ"/>
</dbReference>
<sequence>MKNMIPSPEFANNRIARRPRKHYRNSDMRQVKHRIGLPLALVALASLAACGTASTGNMTTDWASVTDQEWQLVQVIDGNSTLSPTPPVMATATFSSEGMVSGNAGCNQYSGSYEQAGSSLGVAQLAMTRKMCIAGDAMQIENAFSGAFVLVSSWDVVDGRLVLKDNDGDMVIELTPAAQ</sequence>
<evidence type="ECO:0000313" key="4">
    <source>
        <dbReference type="EMBL" id="AXO16368.1"/>
    </source>
</evidence>
<evidence type="ECO:0000313" key="5">
    <source>
        <dbReference type="Proteomes" id="UP000256971"/>
    </source>
</evidence>
<protein>
    <submittedName>
        <fullName evidence="4">META domain-containing protein</fullName>
    </submittedName>
</protein>
<accession>A0ABM6Y345</accession>
<feature type="domain" description="DUF306" evidence="3">
    <location>
        <begin position="64"/>
        <end position="172"/>
    </location>
</feature>
<dbReference type="PANTHER" id="PTHR35535:SF1">
    <property type="entry name" value="HEAT SHOCK PROTEIN HSLJ"/>
    <property type="match status" value="1"/>
</dbReference>
<dbReference type="Proteomes" id="UP000256971">
    <property type="component" value="Chromosome"/>
</dbReference>